<accession>A0ABR9AMA2</accession>
<evidence type="ECO:0000313" key="3">
    <source>
        <dbReference type="Proteomes" id="UP000647133"/>
    </source>
</evidence>
<dbReference type="SUPFAM" id="SSF54001">
    <property type="entry name" value="Cysteine proteinases"/>
    <property type="match status" value="1"/>
</dbReference>
<dbReference type="Pfam" id="PF01841">
    <property type="entry name" value="Transglut_core"/>
    <property type="match status" value="1"/>
</dbReference>
<evidence type="ECO:0000313" key="2">
    <source>
        <dbReference type="EMBL" id="MBD8489926.1"/>
    </source>
</evidence>
<proteinExistence type="predicted"/>
<evidence type="ECO:0000259" key="1">
    <source>
        <dbReference type="SMART" id="SM00460"/>
    </source>
</evidence>
<dbReference type="InterPro" id="IPR002931">
    <property type="entry name" value="Transglutaminase-like"/>
</dbReference>
<dbReference type="PANTHER" id="PTHR33490:SF1">
    <property type="entry name" value="SLL1233 PROTEIN"/>
    <property type="match status" value="1"/>
</dbReference>
<organism evidence="2 3">
    <name type="scientific">Echinicola arenosa</name>
    <dbReference type="NCBI Taxonomy" id="2774144"/>
    <lineage>
        <taxon>Bacteria</taxon>
        <taxon>Pseudomonadati</taxon>
        <taxon>Bacteroidota</taxon>
        <taxon>Cytophagia</taxon>
        <taxon>Cytophagales</taxon>
        <taxon>Cyclobacteriaceae</taxon>
        <taxon>Echinicola</taxon>
    </lineage>
</organism>
<gene>
    <name evidence="2" type="ORF">IFO69_14310</name>
</gene>
<dbReference type="EMBL" id="JACYTQ010000005">
    <property type="protein sequence ID" value="MBD8489926.1"/>
    <property type="molecule type" value="Genomic_DNA"/>
</dbReference>
<dbReference type="InterPro" id="IPR013589">
    <property type="entry name" value="Bac_transglu_N"/>
</dbReference>
<name>A0ABR9AMA2_9BACT</name>
<dbReference type="Gene3D" id="3.10.620.30">
    <property type="match status" value="1"/>
</dbReference>
<reference evidence="2 3" key="1">
    <citation type="submission" date="2020-09" db="EMBL/GenBank/DDBJ databases">
        <title>Echinicola sp. CAU 1574 isolated from sand of Sido Beach.</title>
        <authorList>
            <person name="Kim W."/>
        </authorList>
    </citation>
    <scope>NUCLEOTIDE SEQUENCE [LARGE SCALE GENOMIC DNA]</scope>
    <source>
        <strain evidence="2 3">CAU 1574</strain>
    </source>
</reference>
<comment type="caution">
    <text evidence="2">The sequence shown here is derived from an EMBL/GenBank/DDBJ whole genome shotgun (WGS) entry which is preliminary data.</text>
</comment>
<dbReference type="RefSeq" id="WP_192010816.1">
    <property type="nucleotide sequence ID" value="NZ_JACYTQ010000005.1"/>
</dbReference>
<dbReference type="Proteomes" id="UP000647133">
    <property type="component" value="Unassembled WGS sequence"/>
</dbReference>
<dbReference type="SMART" id="SM00460">
    <property type="entry name" value="TGc"/>
    <property type="match status" value="1"/>
</dbReference>
<keyword evidence="3" id="KW-1185">Reference proteome</keyword>
<dbReference type="InterPro" id="IPR038765">
    <property type="entry name" value="Papain-like_cys_pep_sf"/>
</dbReference>
<dbReference type="PANTHER" id="PTHR33490">
    <property type="entry name" value="BLR5614 PROTEIN-RELATED"/>
    <property type="match status" value="1"/>
</dbReference>
<dbReference type="Pfam" id="PF08379">
    <property type="entry name" value="Bact_transglu_N"/>
    <property type="match status" value="1"/>
</dbReference>
<feature type="domain" description="Transglutaminase-like" evidence="1">
    <location>
        <begin position="179"/>
        <end position="243"/>
    </location>
</feature>
<protein>
    <submittedName>
        <fullName evidence="2">Transglutaminase family protein</fullName>
    </submittedName>
</protein>
<sequence length="287" mass="32648">MSTEKKLNIRHKTVYTYDNNALLSPQKILLSPSLRRYFHILSYESQVFPQPQGENNRLDMEGNLFQQVWFSQPTNKLEIDIETNISTADFNPFEFIIDKTFELRNNVGEITFNYPPEKQPFLLPFLNNADKPEINEVAKEFKSKSQDTVSFLVDLTAYVHQLCKHIIREAPGIWAPEKTLNEAKGSCRDLAWLLINILRSEGLASRFVSGYAYNPKLEENHELHAWVEAFCPGAGWIGLDPSLGLLTDAFYIPLAASFLPELTLPVVGSFIGATSSKLESYVEIKEV</sequence>